<feature type="signal peptide" evidence="1">
    <location>
        <begin position="1"/>
        <end position="17"/>
    </location>
</feature>
<dbReference type="Pfam" id="PF08239">
    <property type="entry name" value="SH3_3"/>
    <property type="match status" value="1"/>
</dbReference>
<dbReference type="AlphaFoldDB" id="A0A4Q7PHZ5"/>
<evidence type="ECO:0000313" key="3">
    <source>
        <dbReference type="EMBL" id="RZT00185.1"/>
    </source>
</evidence>
<sequence>MKKMVCAVLLLTTVLYAQDRRTYHSPYQDLELGYTHYLFGDQVKFRAQPDVNAEVLNLLAIGTAVTVLEKTDQTLVYHGMSSPFYKVRYKDQLGYVLGGLIAIDHKVAGDTKLLFAYQKEEEAYSVLYRVVDQDQKYTAYEVPLATADFSIELYDNKGVSGVDQILYINYLAEACGINGGGIYFFKVANRWIKAFEVAKVSEAVIFWTEEELIFPEDENGIPNKIIYQQEIGEYKDEATNWTEVKKVSRELEWKNGQLVPNVRLE</sequence>
<keyword evidence="4" id="KW-1185">Reference proteome</keyword>
<proteinExistence type="predicted"/>
<evidence type="ECO:0000313" key="4">
    <source>
        <dbReference type="Proteomes" id="UP000292262"/>
    </source>
</evidence>
<keyword evidence="1" id="KW-0732">Signal</keyword>
<dbReference type="InterPro" id="IPR003646">
    <property type="entry name" value="SH3-like_bac-type"/>
</dbReference>
<dbReference type="OrthoDB" id="1410098at2"/>
<evidence type="ECO:0000256" key="1">
    <source>
        <dbReference type="SAM" id="SignalP"/>
    </source>
</evidence>
<reference evidence="3 4" key="1">
    <citation type="submission" date="2019-02" db="EMBL/GenBank/DDBJ databases">
        <title>Genomic Encyclopedia of Type Strains, Phase IV (KMG-IV): sequencing the most valuable type-strain genomes for metagenomic binning, comparative biology and taxonomic classification.</title>
        <authorList>
            <person name="Goeker M."/>
        </authorList>
    </citation>
    <scope>NUCLEOTIDE SEQUENCE [LARGE SCALE GENOMIC DNA]</scope>
    <source>
        <strain evidence="3 4">DSM 17196</strain>
    </source>
</reference>
<accession>A0A4Q7PHZ5</accession>
<dbReference type="RefSeq" id="WP_130285979.1">
    <property type="nucleotide sequence ID" value="NZ_SGXE01000001.1"/>
</dbReference>
<feature type="chain" id="PRO_5020490903" evidence="1">
    <location>
        <begin position="18"/>
        <end position="265"/>
    </location>
</feature>
<gene>
    <name evidence="3" type="ORF">EV197_1420</name>
</gene>
<comment type="caution">
    <text evidence="3">The sequence shown here is derived from an EMBL/GenBank/DDBJ whole genome shotgun (WGS) entry which is preliminary data.</text>
</comment>
<organism evidence="3 4">
    <name type="scientific">Aquimarina brevivitae</name>
    <dbReference type="NCBI Taxonomy" id="323412"/>
    <lineage>
        <taxon>Bacteria</taxon>
        <taxon>Pseudomonadati</taxon>
        <taxon>Bacteroidota</taxon>
        <taxon>Flavobacteriia</taxon>
        <taxon>Flavobacteriales</taxon>
        <taxon>Flavobacteriaceae</taxon>
        <taxon>Aquimarina</taxon>
    </lineage>
</organism>
<evidence type="ECO:0000259" key="2">
    <source>
        <dbReference type="Pfam" id="PF08239"/>
    </source>
</evidence>
<dbReference type="Proteomes" id="UP000292262">
    <property type="component" value="Unassembled WGS sequence"/>
</dbReference>
<name>A0A4Q7PHZ5_9FLAO</name>
<dbReference type="Gene3D" id="2.30.30.40">
    <property type="entry name" value="SH3 Domains"/>
    <property type="match status" value="1"/>
</dbReference>
<dbReference type="EMBL" id="SGXE01000001">
    <property type="protein sequence ID" value="RZT00185.1"/>
    <property type="molecule type" value="Genomic_DNA"/>
</dbReference>
<protein>
    <submittedName>
        <fullName evidence="3">SH3 domain-containing protein</fullName>
    </submittedName>
</protein>
<feature type="domain" description="SH3b" evidence="2">
    <location>
        <begin position="43"/>
        <end position="101"/>
    </location>
</feature>